<proteinExistence type="predicted"/>
<dbReference type="GO" id="GO:0016020">
    <property type="term" value="C:membrane"/>
    <property type="evidence" value="ECO:0007669"/>
    <property type="project" value="UniProtKB-SubCell"/>
</dbReference>
<dbReference type="Gene3D" id="1.20.1070.10">
    <property type="entry name" value="Rhodopsin 7-helix transmembrane proteins"/>
    <property type="match status" value="1"/>
</dbReference>
<dbReference type="AlphaFoldDB" id="A0AAE9DCF2"/>
<keyword evidence="3 5" id="KW-1133">Transmembrane helix</keyword>
<dbReference type="SUPFAM" id="SSF81321">
    <property type="entry name" value="Family A G protein-coupled receptor-like"/>
    <property type="match status" value="1"/>
</dbReference>
<sequence>MTIQRLVILLFPTKNKLFFEKRLIIYCSIIMLVSFIILLIPYLSDCAVSFHAYPIDFASSCGLGRHPVTLFQNRFTVLLPLLAMLINISLILYMRFCRNRKNTTGKSSARGKYMIRTTLLISIYLAIYELGKVFIQYFP</sequence>
<feature type="transmembrane region" description="Helical" evidence="5">
    <location>
        <begin position="75"/>
        <end position="96"/>
    </location>
</feature>
<evidence type="ECO:0000256" key="4">
    <source>
        <dbReference type="ARBA" id="ARBA00023136"/>
    </source>
</evidence>
<evidence type="ECO:0000256" key="5">
    <source>
        <dbReference type="SAM" id="Phobius"/>
    </source>
</evidence>
<keyword evidence="2 5" id="KW-0812">Transmembrane</keyword>
<name>A0AAE9DCF2_CAEBR</name>
<protein>
    <recommendedName>
        <fullName evidence="6">G-protein coupled receptors family 1 profile domain-containing protein</fullName>
    </recommendedName>
</protein>
<dbReference type="InterPro" id="IPR005047">
    <property type="entry name" value="7TM_GPCR_serpentine_rcpt_Srxa"/>
</dbReference>
<dbReference type="Proteomes" id="UP000827892">
    <property type="component" value="Chromosome III"/>
</dbReference>
<feature type="transmembrane region" description="Helical" evidence="5">
    <location>
        <begin position="117"/>
        <end position="138"/>
    </location>
</feature>
<reference evidence="7 8" key="1">
    <citation type="submission" date="2022-05" db="EMBL/GenBank/DDBJ databases">
        <title>Chromosome-level reference genomes for two strains of Caenorhabditis briggsae: an improved platform for comparative genomics.</title>
        <authorList>
            <person name="Stevens L."/>
            <person name="Andersen E.C."/>
        </authorList>
    </citation>
    <scope>NUCLEOTIDE SEQUENCE [LARGE SCALE GENOMIC DNA]</scope>
    <source>
        <strain evidence="7">QX1410_ONT</strain>
        <tissue evidence="7">Whole-organism</tissue>
    </source>
</reference>
<evidence type="ECO:0000313" key="8">
    <source>
        <dbReference type="Proteomes" id="UP000827892"/>
    </source>
</evidence>
<dbReference type="PANTHER" id="PTHR23018">
    <property type="entry name" value="SERPENTINE RECEPTOR, CLASS XA-RELATED"/>
    <property type="match status" value="1"/>
</dbReference>
<dbReference type="InterPro" id="IPR017452">
    <property type="entry name" value="GPCR_Rhodpsn_7TM"/>
</dbReference>
<organism evidence="7 8">
    <name type="scientific">Caenorhabditis briggsae</name>
    <dbReference type="NCBI Taxonomy" id="6238"/>
    <lineage>
        <taxon>Eukaryota</taxon>
        <taxon>Metazoa</taxon>
        <taxon>Ecdysozoa</taxon>
        <taxon>Nematoda</taxon>
        <taxon>Chromadorea</taxon>
        <taxon>Rhabditida</taxon>
        <taxon>Rhabditina</taxon>
        <taxon>Rhabditomorpha</taxon>
        <taxon>Rhabditoidea</taxon>
        <taxon>Rhabditidae</taxon>
        <taxon>Peloderinae</taxon>
        <taxon>Caenorhabditis</taxon>
    </lineage>
</organism>
<accession>A0AAE9DCF2</accession>
<dbReference type="PROSITE" id="PS50262">
    <property type="entry name" value="G_PROTEIN_RECEP_F1_2"/>
    <property type="match status" value="1"/>
</dbReference>
<evidence type="ECO:0000256" key="3">
    <source>
        <dbReference type="ARBA" id="ARBA00022989"/>
    </source>
</evidence>
<dbReference type="EMBL" id="CP090893">
    <property type="protein sequence ID" value="ULU00882.1"/>
    <property type="molecule type" value="Genomic_DNA"/>
</dbReference>
<gene>
    <name evidence="7" type="ORF">L3Y34_001360</name>
</gene>
<evidence type="ECO:0000256" key="2">
    <source>
        <dbReference type="ARBA" id="ARBA00022692"/>
    </source>
</evidence>
<evidence type="ECO:0000259" key="6">
    <source>
        <dbReference type="PROSITE" id="PS50262"/>
    </source>
</evidence>
<feature type="domain" description="G-protein coupled receptors family 1 profile" evidence="6">
    <location>
        <begin position="1"/>
        <end position="139"/>
    </location>
</feature>
<feature type="transmembrane region" description="Helical" evidence="5">
    <location>
        <begin position="23"/>
        <end position="43"/>
    </location>
</feature>
<evidence type="ECO:0000256" key="1">
    <source>
        <dbReference type="ARBA" id="ARBA00004370"/>
    </source>
</evidence>
<comment type="subcellular location">
    <subcellularLocation>
        <location evidence="1">Membrane</location>
    </subcellularLocation>
</comment>
<keyword evidence="4 5" id="KW-0472">Membrane</keyword>
<evidence type="ECO:0000313" key="7">
    <source>
        <dbReference type="EMBL" id="ULU00882.1"/>
    </source>
</evidence>
<dbReference type="Pfam" id="PF03383">
    <property type="entry name" value="Serpentine_r_xa"/>
    <property type="match status" value="1"/>
</dbReference>